<protein>
    <submittedName>
        <fullName evidence="2">DNA polymerase III epsilon subunit-like protein</fullName>
    </submittedName>
</protein>
<dbReference type="Gene3D" id="3.30.420.10">
    <property type="entry name" value="Ribonuclease H-like superfamily/Ribonuclease H"/>
    <property type="match status" value="1"/>
</dbReference>
<feature type="domain" description="Exonuclease" evidence="1">
    <location>
        <begin position="6"/>
        <end position="183"/>
    </location>
</feature>
<accession>A0ABR9IUW3</accession>
<sequence>MPHIYIVTDCEFDGPIPGTHSMLSFASVAVSESGQILGEFEAVLEPLEGAARDPVTTAFWQAHPQAFAAATENPEPAAEVMARFVTWVKAFKAEPIFAAHPVALDGPWLDHYLKRFTGRPLYQGPWIADRLFRHPPLCILSLVAGATGRKPWECDIAHYPREWLGNVPHTHRAIDDARGYANLLHFFLTRREAGGGYRPLLS</sequence>
<evidence type="ECO:0000313" key="3">
    <source>
        <dbReference type="Proteomes" id="UP000620262"/>
    </source>
</evidence>
<dbReference type="SUPFAM" id="SSF53098">
    <property type="entry name" value="Ribonuclease H-like"/>
    <property type="match status" value="1"/>
</dbReference>
<reference evidence="2 3" key="1">
    <citation type="submission" date="2020-10" db="EMBL/GenBank/DDBJ databases">
        <title>Sequencing the genomes of 1000 actinobacteria strains.</title>
        <authorList>
            <person name="Klenk H.-P."/>
        </authorList>
    </citation>
    <scope>NUCLEOTIDE SEQUENCE [LARGE SCALE GENOMIC DNA]</scope>
    <source>
        <strain evidence="2 3">DSM 7307</strain>
    </source>
</reference>
<dbReference type="InterPro" id="IPR013520">
    <property type="entry name" value="Ribonucl_H"/>
</dbReference>
<dbReference type="Pfam" id="PF00929">
    <property type="entry name" value="RNase_T"/>
    <property type="match status" value="1"/>
</dbReference>
<dbReference type="InterPro" id="IPR012337">
    <property type="entry name" value="RNaseH-like_sf"/>
</dbReference>
<name>A0ABR9IUW3_RHIVS</name>
<dbReference type="Proteomes" id="UP000620262">
    <property type="component" value="Unassembled WGS sequence"/>
</dbReference>
<keyword evidence="3" id="KW-1185">Reference proteome</keyword>
<dbReference type="RefSeq" id="WP_192730619.1">
    <property type="nucleotide sequence ID" value="NZ_BAAAVL010000015.1"/>
</dbReference>
<dbReference type="EMBL" id="JADBEC010000001">
    <property type="protein sequence ID" value="MBE1506999.1"/>
    <property type="molecule type" value="Genomic_DNA"/>
</dbReference>
<evidence type="ECO:0000313" key="2">
    <source>
        <dbReference type="EMBL" id="MBE1506999.1"/>
    </source>
</evidence>
<dbReference type="InterPro" id="IPR036397">
    <property type="entry name" value="RNaseH_sf"/>
</dbReference>
<evidence type="ECO:0000259" key="1">
    <source>
        <dbReference type="Pfam" id="PF00929"/>
    </source>
</evidence>
<organism evidence="2 3">
    <name type="scientific">Rhizobium viscosum</name>
    <name type="common">Arthrobacter viscosus</name>
    <dbReference type="NCBI Taxonomy" id="1673"/>
    <lineage>
        <taxon>Bacteria</taxon>
        <taxon>Pseudomonadati</taxon>
        <taxon>Pseudomonadota</taxon>
        <taxon>Alphaproteobacteria</taxon>
        <taxon>Hyphomicrobiales</taxon>
        <taxon>Rhizobiaceae</taxon>
        <taxon>Rhizobium/Agrobacterium group</taxon>
        <taxon>Rhizobium</taxon>
    </lineage>
</organism>
<proteinExistence type="predicted"/>
<gene>
    <name evidence="2" type="ORF">H4W29_004180</name>
</gene>
<comment type="caution">
    <text evidence="2">The sequence shown here is derived from an EMBL/GenBank/DDBJ whole genome shotgun (WGS) entry which is preliminary data.</text>
</comment>